<dbReference type="AlphaFoldDB" id="A0A834S5X6"/>
<dbReference type="Proteomes" id="UP000245464">
    <property type="component" value="Chromosome 2"/>
</dbReference>
<dbReference type="SUPFAM" id="SSF56219">
    <property type="entry name" value="DNase I-like"/>
    <property type="match status" value="1"/>
</dbReference>
<dbReference type="InterPro" id="IPR036691">
    <property type="entry name" value="Endo/exonu/phosph_ase_sf"/>
</dbReference>
<accession>A0A834S5X6</accession>
<proteinExistence type="predicted"/>
<evidence type="ECO:0000259" key="1">
    <source>
        <dbReference type="Pfam" id="PF14529"/>
    </source>
</evidence>
<evidence type="ECO:0000313" key="2">
    <source>
        <dbReference type="EMBL" id="KAF7574082.1"/>
    </source>
</evidence>
<dbReference type="KEGG" id="ptrr:90955318"/>
<dbReference type="GO" id="GO:0003824">
    <property type="term" value="F:catalytic activity"/>
    <property type="evidence" value="ECO:0007669"/>
    <property type="project" value="InterPro"/>
</dbReference>
<evidence type="ECO:0000313" key="3">
    <source>
        <dbReference type="Proteomes" id="UP000245464"/>
    </source>
</evidence>
<dbReference type="Pfam" id="PF14529">
    <property type="entry name" value="Exo_endo_phos_2"/>
    <property type="match status" value="1"/>
</dbReference>
<comment type="caution">
    <text evidence="2">The sequence shown here is derived from an EMBL/GenBank/DDBJ whole genome shotgun (WGS) entry which is preliminary data.</text>
</comment>
<dbReference type="InterPro" id="IPR005135">
    <property type="entry name" value="Endo/exonuclease/phosphatase"/>
</dbReference>
<organism evidence="2 3">
    <name type="scientific">Pyrenophora tritici-repentis</name>
    <dbReference type="NCBI Taxonomy" id="45151"/>
    <lineage>
        <taxon>Eukaryota</taxon>
        <taxon>Fungi</taxon>
        <taxon>Dikarya</taxon>
        <taxon>Ascomycota</taxon>
        <taxon>Pezizomycotina</taxon>
        <taxon>Dothideomycetes</taxon>
        <taxon>Pleosporomycetidae</taxon>
        <taxon>Pleosporales</taxon>
        <taxon>Pleosporineae</taxon>
        <taxon>Pleosporaceae</taxon>
        <taxon>Pyrenophora</taxon>
    </lineage>
</organism>
<sequence length="146" mass="16161">MTLKLEEHSALGGDFNARHPAFEPGTDARNGGIELNQWSINNNMSFIGEPGEATHQAGHVIDLTFSNIPFATTEVAEDLHCGSDHFTLLTTIPARGRQPLDQFHYRVPTRRLHQFNALVELHLQAHPISPINTKADIESSIASLEM</sequence>
<dbReference type="RefSeq" id="XP_065963926.1">
    <property type="nucleotide sequence ID" value="XM_066105299.1"/>
</dbReference>
<gene>
    <name evidence="2" type="ORF">PtrM4_057050</name>
</gene>
<name>A0A834S5X6_9PLEO</name>
<protein>
    <recommendedName>
        <fullName evidence="1">Endonuclease/exonuclease/phosphatase domain-containing protein</fullName>
    </recommendedName>
</protein>
<dbReference type="Gene3D" id="3.60.10.10">
    <property type="entry name" value="Endonuclease/exonuclease/phosphatase"/>
    <property type="match status" value="1"/>
</dbReference>
<dbReference type="EMBL" id="NQIK02000002">
    <property type="protein sequence ID" value="KAF7574082.1"/>
    <property type="molecule type" value="Genomic_DNA"/>
</dbReference>
<dbReference type="GeneID" id="90955318"/>
<feature type="domain" description="Endonuclease/exonuclease/phosphatase" evidence="1">
    <location>
        <begin position="8"/>
        <end position="87"/>
    </location>
</feature>
<reference evidence="2" key="1">
    <citation type="journal article" date="2018" name="BMC Genomics">
        <title>Comparative genomics of the wheat fungal pathogen Pyrenophora tritici-repentis reveals chromosomal variations and genome plasticity.</title>
        <authorList>
            <person name="Moolhuijzen P."/>
            <person name="See P.T."/>
            <person name="Hane J.K."/>
            <person name="Shi G."/>
            <person name="Liu Z."/>
            <person name="Oliver R.P."/>
            <person name="Moffat C.S."/>
        </authorList>
    </citation>
    <scope>NUCLEOTIDE SEQUENCE [LARGE SCALE GENOMIC DNA]</scope>
    <source>
        <strain evidence="2">M4</strain>
    </source>
</reference>